<feature type="chain" id="PRO_5001545612" description="SEFIR domain-containing protein" evidence="2">
    <location>
        <begin position="18"/>
        <end position="631"/>
    </location>
</feature>
<dbReference type="Proteomes" id="UP000053097">
    <property type="component" value="Unassembled WGS sequence"/>
</dbReference>
<reference evidence="3 4" key="1">
    <citation type="journal article" date="2014" name="Curr. Biol.">
        <title>The genome of the clonal raider ant Cerapachys biroi.</title>
        <authorList>
            <person name="Oxley P.R."/>
            <person name="Ji L."/>
            <person name="Fetter-Pruneda I."/>
            <person name="McKenzie S.K."/>
            <person name="Li C."/>
            <person name="Hu H."/>
            <person name="Zhang G."/>
            <person name="Kronauer D.J."/>
        </authorList>
    </citation>
    <scope>NUCLEOTIDE SEQUENCE [LARGE SCALE GENOMIC DNA]</scope>
</reference>
<evidence type="ECO:0008006" key="5">
    <source>
        <dbReference type="Google" id="ProtNLM"/>
    </source>
</evidence>
<dbReference type="EMBL" id="KK107320">
    <property type="protein sequence ID" value="EZA52780.1"/>
    <property type="molecule type" value="Genomic_DNA"/>
</dbReference>
<keyword evidence="4" id="KW-1185">Reference proteome</keyword>
<organism evidence="3 4">
    <name type="scientific">Ooceraea biroi</name>
    <name type="common">Clonal raider ant</name>
    <name type="synonym">Cerapachys biroi</name>
    <dbReference type="NCBI Taxonomy" id="2015173"/>
    <lineage>
        <taxon>Eukaryota</taxon>
        <taxon>Metazoa</taxon>
        <taxon>Ecdysozoa</taxon>
        <taxon>Arthropoda</taxon>
        <taxon>Hexapoda</taxon>
        <taxon>Insecta</taxon>
        <taxon>Pterygota</taxon>
        <taxon>Neoptera</taxon>
        <taxon>Endopterygota</taxon>
        <taxon>Hymenoptera</taxon>
        <taxon>Apocrita</taxon>
        <taxon>Aculeata</taxon>
        <taxon>Formicoidea</taxon>
        <taxon>Formicidae</taxon>
        <taxon>Dorylinae</taxon>
        <taxon>Ooceraea</taxon>
    </lineage>
</organism>
<dbReference type="AlphaFoldDB" id="A0A026W9Q7"/>
<protein>
    <recommendedName>
        <fullName evidence="5">SEFIR domain-containing protein</fullName>
    </recommendedName>
</protein>
<dbReference type="OrthoDB" id="8611351at2759"/>
<feature type="signal peptide" evidence="2">
    <location>
        <begin position="1"/>
        <end position="17"/>
    </location>
</feature>
<sequence length="631" mass="73198">MYGAFILLSILAIRINGFTLDDVQCNYVFKQKCHADINNYNIVQYNSSVINYCTTEDVPNEIDFTIIEDENDGYLKVEFTPPKRECRYGVALLVNPSIKDERECREYKFEKANNINSTVHTTEKTLCVLTNNQLIRYNDNSTVSLCKDNIEQWYQYIFTGCYALRFHVGRQNYLIRGHTLLNTIYCPKQVMEPQFICKYNTHSYPDERHELTNFTLNTSLPSDTGLLLKVALISEHNRSLENPCVWKSDDEKSPIYTRTVNLVKKKDRNCTVKWVQTARGEHVKTVQCNFQVQTVQGADYCFVFRVIDDRCHMNTFWTPPNINGMMPCTWIKRCARAFENATRVENTNTISSDRLLSANSYLLLPIIAVVLLVSTIVGTLCFLHYLRIRKEEMNLYVNPQHDDFMNPACLKPADFIVGNNGSEKRIYHDNFTCDDIILLYTKTSTSFAALMKDFRETLAKICSCYVHDWHDGAEWNDVAKVGAVLWFTELLNCGCRVVWIDTPATRSVVTSNPRENDSDLKKLNKYYEIGDFRDVALPVVLDLAKRNTKDAVRQYRRHFIVRFEGLESTANMHDPFLDLSPHARYRMPQHLAQLCSDISLIKPMVSRCQMKAEEDLLQQRLKLMKMVESMM</sequence>
<name>A0A026W9Q7_OOCBI</name>
<evidence type="ECO:0000313" key="4">
    <source>
        <dbReference type="Proteomes" id="UP000053097"/>
    </source>
</evidence>
<keyword evidence="2" id="KW-0732">Signal</keyword>
<keyword evidence="1" id="KW-0472">Membrane</keyword>
<keyword evidence="1" id="KW-0812">Transmembrane</keyword>
<accession>A0A026W9Q7</accession>
<dbReference type="OMA" id="CTWIKRC"/>
<dbReference type="STRING" id="2015173.A0A026W9Q7"/>
<keyword evidence="1" id="KW-1133">Transmembrane helix</keyword>
<dbReference type="Gene3D" id="3.40.50.11530">
    <property type="match status" value="1"/>
</dbReference>
<evidence type="ECO:0000313" key="3">
    <source>
        <dbReference type="EMBL" id="EZA52780.1"/>
    </source>
</evidence>
<evidence type="ECO:0000256" key="1">
    <source>
        <dbReference type="SAM" id="Phobius"/>
    </source>
</evidence>
<gene>
    <name evidence="3" type="ORF">X777_08495</name>
</gene>
<evidence type="ECO:0000256" key="2">
    <source>
        <dbReference type="SAM" id="SignalP"/>
    </source>
</evidence>
<feature type="transmembrane region" description="Helical" evidence="1">
    <location>
        <begin position="361"/>
        <end position="386"/>
    </location>
</feature>
<proteinExistence type="predicted"/>